<dbReference type="Gene3D" id="1.10.3480.10">
    <property type="entry name" value="TorD-like"/>
    <property type="match status" value="1"/>
</dbReference>
<reference evidence="3 4" key="2">
    <citation type="submission" date="2018-03" db="EMBL/GenBank/DDBJ databases">
        <title>Genetic Diversity and Phenotypic Plasticity of AHL Mediated Quorum Sensing in Environmental Strains of Vibrio mediterranei.</title>
        <authorList>
            <person name="Lantoine F."/>
            <person name="Vouve F."/>
        </authorList>
    </citation>
    <scope>NUCLEOTIDE SEQUENCE [LARGE SCALE GENOMIC DNA]</scope>
    <source>
        <strain evidence="3 4">17LN0615E</strain>
    </source>
</reference>
<evidence type="ECO:0000313" key="5">
    <source>
        <dbReference type="Proteomes" id="UP000279760"/>
    </source>
</evidence>
<dbReference type="InterPro" id="IPR020945">
    <property type="entry name" value="DMSO/NO3_reduct_chaperone"/>
</dbReference>
<accession>A0A2S9ZGA2</accession>
<gene>
    <name evidence="3" type="ORF">COR51_25455</name>
    <name evidence="2" type="ORF">ECB94_00035</name>
</gene>
<dbReference type="PANTHER" id="PTHR34227:SF1">
    <property type="entry name" value="DIMETHYL SULFOXIDE REDUCTASE CHAPERONE-RELATED"/>
    <property type="match status" value="1"/>
</dbReference>
<sequence length="207" mass="23580">MDNEYNELRSDIYLLISTLCRGAPERETIDFLSSLEIEVGINQMTAAWELLSKAAQKAEVSALEDEYQDLFIGVGRGEVVPFASWHLTGSLMEKPLALIRHDLNQLGLERDESVKEPEDHISAISEVMAYLISQNQEEQAKAFFNKHLSPWYQDLCRQIDCAKSAQFYRAVSTLMEAFFDVEQVKYAESISSTQTKMKIDVKNITTK</sequence>
<dbReference type="Proteomes" id="UP000279760">
    <property type="component" value="Chromosome 1"/>
</dbReference>
<protein>
    <submittedName>
        <fullName evidence="2">Molecular chaperone</fullName>
    </submittedName>
</protein>
<dbReference type="SUPFAM" id="SSF89155">
    <property type="entry name" value="TorD-like"/>
    <property type="match status" value="1"/>
</dbReference>
<dbReference type="Proteomes" id="UP000238163">
    <property type="component" value="Unassembled WGS sequence"/>
</dbReference>
<name>A0A2S9ZGA2_9VIBR</name>
<dbReference type="AlphaFoldDB" id="A0A2S9ZGA2"/>
<evidence type="ECO:0000313" key="2">
    <source>
        <dbReference type="EMBL" id="AYV19772.1"/>
    </source>
</evidence>
<evidence type="ECO:0000256" key="1">
    <source>
        <dbReference type="ARBA" id="ARBA00023186"/>
    </source>
</evidence>
<dbReference type="EMBL" id="NWTN01000034">
    <property type="protein sequence ID" value="PRQ64804.1"/>
    <property type="molecule type" value="Genomic_DNA"/>
</dbReference>
<dbReference type="InterPro" id="IPR036411">
    <property type="entry name" value="TorD-like_sf"/>
</dbReference>
<dbReference type="RefSeq" id="WP_006075144.1">
    <property type="nucleotide sequence ID" value="NZ_CP033577.1"/>
</dbReference>
<keyword evidence="4" id="KW-1185">Reference proteome</keyword>
<dbReference type="PANTHER" id="PTHR34227">
    <property type="entry name" value="CHAPERONE PROTEIN YCDY"/>
    <property type="match status" value="1"/>
</dbReference>
<dbReference type="InterPro" id="IPR050289">
    <property type="entry name" value="TorD/DmsD_chaperones"/>
</dbReference>
<evidence type="ECO:0000313" key="3">
    <source>
        <dbReference type="EMBL" id="PRQ64804.1"/>
    </source>
</evidence>
<proteinExistence type="predicted"/>
<keyword evidence="1" id="KW-0143">Chaperone</keyword>
<reference evidence="3" key="1">
    <citation type="submission" date="2017-09" db="EMBL/GenBank/DDBJ databases">
        <authorList>
            <person name="Girard L."/>
            <person name="Lami R."/>
            <person name="Suzuki M."/>
            <person name="Baudart J."/>
        </authorList>
    </citation>
    <scope>NUCLEOTIDE SEQUENCE</scope>
    <source>
        <strain evidence="3">17LN0615E</strain>
    </source>
</reference>
<dbReference type="EMBL" id="CP033577">
    <property type="protein sequence ID" value="AYV19772.1"/>
    <property type="molecule type" value="Genomic_DNA"/>
</dbReference>
<reference evidence="2 5" key="3">
    <citation type="submission" date="2018-11" db="EMBL/GenBank/DDBJ databases">
        <title>Complete Genome Sequence of Vbrio mediterranei 117-T6: a Potential Pathogen Bacteria Isolated from the Conchocelis of Pyropia.</title>
        <authorList>
            <person name="Liu Q."/>
        </authorList>
    </citation>
    <scope>NUCLEOTIDE SEQUENCE [LARGE SCALE GENOMIC DNA]</scope>
    <source>
        <strain evidence="2 5">117-T6</strain>
    </source>
</reference>
<dbReference type="Pfam" id="PF02613">
    <property type="entry name" value="Nitrate_red_del"/>
    <property type="match status" value="1"/>
</dbReference>
<organism evidence="2 5">
    <name type="scientific">Vibrio mediterranei</name>
    <dbReference type="NCBI Taxonomy" id="689"/>
    <lineage>
        <taxon>Bacteria</taxon>
        <taxon>Pseudomonadati</taxon>
        <taxon>Pseudomonadota</taxon>
        <taxon>Gammaproteobacteria</taxon>
        <taxon>Vibrionales</taxon>
        <taxon>Vibrionaceae</taxon>
        <taxon>Vibrio</taxon>
    </lineage>
</organism>
<evidence type="ECO:0000313" key="4">
    <source>
        <dbReference type="Proteomes" id="UP000238163"/>
    </source>
</evidence>